<comment type="caution">
    <text evidence="2">The sequence shown here is derived from an EMBL/GenBank/DDBJ whole genome shotgun (WGS) entry which is preliminary data.</text>
</comment>
<evidence type="ECO:0000256" key="1">
    <source>
        <dbReference type="ARBA" id="ARBA00022649"/>
    </source>
</evidence>
<keyword evidence="1" id="KW-1277">Toxin-antitoxin system</keyword>
<sequence length="98" mass="11729">MDEIWEYITFELCNPQTVENTVNKIMDTVDELENFLEIGAPLSSVTDIESDYRFLTSENYMVFYRVNRQDVYIDRVLYGRRDYLRILFPDLPQNDNEG</sequence>
<dbReference type="AlphaFoldDB" id="A0A3A9AGW1"/>
<dbReference type="Proteomes" id="UP000280696">
    <property type="component" value="Unassembled WGS sequence"/>
</dbReference>
<name>A0A3A9AGW1_9FIRM</name>
<dbReference type="InterPro" id="IPR007712">
    <property type="entry name" value="RelE/ParE_toxin"/>
</dbReference>
<keyword evidence="3" id="KW-1185">Reference proteome</keyword>
<dbReference type="Gene3D" id="3.30.2310.20">
    <property type="entry name" value="RelE-like"/>
    <property type="match status" value="1"/>
</dbReference>
<dbReference type="Pfam" id="PF05016">
    <property type="entry name" value="ParE_toxin"/>
    <property type="match status" value="1"/>
</dbReference>
<proteinExistence type="predicted"/>
<gene>
    <name evidence="2" type="ORF">D7V94_12600</name>
</gene>
<evidence type="ECO:0000313" key="2">
    <source>
        <dbReference type="EMBL" id="RKI90627.1"/>
    </source>
</evidence>
<accession>A0A3A9AGW1</accession>
<dbReference type="OrthoDB" id="9806083at2"/>
<reference evidence="2 3" key="1">
    <citation type="submission" date="2018-09" db="EMBL/GenBank/DDBJ databases">
        <title>Murine metabolic-syndrome-specific gut microbial biobank.</title>
        <authorList>
            <person name="Liu C."/>
        </authorList>
    </citation>
    <scope>NUCLEOTIDE SEQUENCE [LARGE SCALE GENOMIC DNA]</scope>
    <source>
        <strain evidence="2 3">0.1xD8-82</strain>
    </source>
</reference>
<dbReference type="InterPro" id="IPR035093">
    <property type="entry name" value="RelE/ParE_toxin_dom_sf"/>
</dbReference>
<evidence type="ECO:0000313" key="3">
    <source>
        <dbReference type="Proteomes" id="UP000280696"/>
    </source>
</evidence>
<dbReference type="EMBL" id="RAYQ01000013">
    <property type="protein sequence ID" value="RKI90627.1"/>
    <property type="molecule type" value="Genomic_DNA"/>
</dbReference>
<organism evidence="2 3">
    <name type="scientific">Parablautia intestinalis</name>
    <dbReference type="NCBI Taxonomy" id="2320100"/>
    <lineage>
        <taxon>Bacteria</taxon>
        <taxon>Bacillati</taxon>
        <taxon>Bacillota</taxon>
        <taxon>Clostridia</taxon>
        <taxon>Lachnospirales</taxon>
        <taxon>Lachnospiraceae</taxon>
        <taxon>Parablautia</taxon>
    </lineage>
</organism>
<protein>
    <submittedName>
        <fullName evidence="2">Type II toxin-antitoxin system RelE/ParE family toxin</fullName>
    </submittedName>
</protein>